<dbReference type="CDD" id="cd08321">
    <property type="entry name" value="Pyrin_ASC-like"/>
    <property type="match status" value="1"/>
</dbReference>
<dbReference type="InterPro" id="IPR004020">
    <property type="entry name" value="DAPIN"/>
</dbReference>
<dbReference type="Proteomes" id="UP000765507">
    <property type="component" value="Unassembled WGS sequence"/>
</dbReference>
<gene>
    <name evidence="2" type="ORF">G0U57_016608</name>
</gene>
<dbReference type="Pfam" id="PF02758">
    <property type="entry name" value="PYRIN"/>
    <property type="match status" value="1"/>
</dbReference>
<feature type="domain" description="Pyrin" evidence="1">
    <location>
        <begin position="8"/>
        <end position="99"/>
    </location>
</feature>
<feature type="non-terminal residue" evidence="2">
    <location>
        <position position="112"/>
    </location>
</feature>
<dbReference type="SMART" id="SM01289">
    <property type="entry name" value="PYRIN"/>
    <property type="match status" value="1"/>
</dbReference>
<protein>
    <submittedName>
        <fullName evidence="2">NLR family, pyrin domain containing 6</fullName>
    </submittedName>
</protein>
<dbReference type="AlphaFoldDB" id="A0A8T1S6Z6"/>
<dbReference type="PROSITE" id="PS50824">
    <property type="entry name" value="DAPIN"/>
    <property type="match status" value="1"/>
</dbReference>
<dbReference type="InterPro" id="IPR011029">
    <property type="entry name" value="DEATH-like_dom_sf"/>
</dbReference>
<dbReference type="EMBL" id="JAHGAV010000537">
    <property type="protein sequence ID" value="KAG6924746.1"/>
    <property type="molecule type" value="Genomic_DNA"/>
</dbReference>
<dbReference type="SUPFAM" id="SSF47986">
    <property type="entry name" value="DEATH domain"/>
    <property type="match status" value="1"/>
</dbReference>
<evidence type="ECO:0000259" key="1">
    <source>
        <dbReference type="PROSITE" id="PS50824"/>
    </source>
</evidence>
<keyword evidence="3" id="KW-1185">Reference proteome</keyword>
<reference evidence="2 3" key="1">
    <citation type="journal article" date="2020" name="G3 (Bethesda)">
        <title>Draft Genome of the Common Snapping Turtle, Chelydra serpentina, a Model for Phenotypic Plasticity in Reptiles.</title>
        <authorList>
            <person name="Das D."/>
            <person name="Singh S.K."/>
            <person name="Bierstedt J."/>
            <person name="Erickson A."/>
            <person name="Galli G.L.J."/>
            <person name="Crossley D.A. 2nd"/>
            <person name="Rhen T."/>
        </authorList>
    </citation>
    <scope>NUCLEOTIDE SEQUENCE [LARGE SCALE GENOMIC DNA]</scope>
    <source>
        <strain evidence="2">KW</strain>
    </source>
</reference>
<dbReference type="Gene3D" id="1.10.533.10">
    <property type="entry name" value="Death Domain, Fas"/>
    <property type="match status" value="1"/>
</dbReference>
<evidence type="ECO:0000313" key="3">
    <source>
        <dbReference type="Proteomes" id="UP000765507"/>
    </source>
</evidence>
<feature type="non-terminal residue" evidence="2">
    <location>
        <position position="1"/>
    </location>
</feature>
<evidence type="ECO:0000313" key="2">
    <source>
        <dbReference type="EMBL" id="KAG6924746.1"/>
    </source>
</evidence>
<accession>A0A8T1S6Z6</accession>
<sequence length="112" mass="12671">IVLNILMMSRKTLTDVLLQGLEDLEEQDFKKCIHKLSEFAFDDKPSIPWSKLEKADRIDAARLLKERYGPESAVDIAIKIFSSLNLNNSAVKLNQEKETALGPQQTPERSAN</sequence>
<organism evidence="2 3">
    <name type="scientific">Chelydra serpentina</name>
    <name type="common">Snapping turtle</name>
    <name type="synonym">Testudo serpentina</name>
    <dbReference type="NCBI Taxonomy" id="8475"/>
    <lineage>
        <taxon>Eukaryota</taxon>
        <taxon>Metazoa</taxon>
        <taxon>Chordata</taxon>
        <taxon>Craniata</taxon>
        <taxon>Vertebrata</taxon>
        <taxon>Euteleostomi</taxon>
        <taxon>Archelosauria</taxon>
        <taxon>Testudinata</taxon>
        <taxon>Testudines</taxon>
        <taxon>Cryptodira</taxon>
        <taxon>Durocryptodira</taxon>
        <taxon>Americhelydia</taxon>
        <taxon>Chelydroidea</taxon>
        <taxon>Chelydridae</taxon>
        <taxon>Chelydra</taxon>
    </lineage>
</organism>
<comment type="caution">
    <text evidence="2">The sequence shown here is derived from an EMBL/GenBank/DDBJ whole genome shotgun (WGS) entry which is preliminary data.</text>
</comment>
<proteinExistence type="predicted"/>
<name>A0A8T1S6Z6_CHESE</name>